<sequence>MQHRTDFLVNGFKSNEDALHSTATAGLPNLIHNSDPGSKPEAVRGIVFPGVVVLALSRWGGRNYSYSRKEAVAPRGGERGAYCDAKEEP</sequence>
<dbReference type="EMBL" id="LVLJ01000698">
    <property type="protein sequence ID" value="OAE32983.1"/>
    <property type="molecule type" value="Genomic_DNA"/>
</dbReference>
<dbReference type="Proteomes" id="UP000077202">
    <property type="component" value="Unassembled WGS sequence"/>
</dbReference>
<evidence type="ECO:0000313" key="2">
    <source>
        <dbReference type="Proteomes" id="UP000077202"/>
    </source>
</evidence>
<evidence type="ECO:0000313" key="1">
    <source>
        <dbReference type="EMBL" id="OAE32983.1"/>
    </source>
</evidence>
<organism evidence="1 2">
    <name type="scientific">Marchantia polymorpha subsp. ruderalis</name>
    <dbReference type="NCBI Taxonomy" id="1480154"/>
    <lineage>
        <taxon>Eukaryota</taxon>
        <taxon>Viridiplantae</taxon>
        <taxon>Streptophyta</taxon>
        <taxon>Embryophyta</taxon>
        <taxon>Marchantiophyta</taxon>
        <taxon>Marchantiopsida</taxon>
        <taxon>Marchantiidae</taxon>
        <taxon>Marchantiales</taxon>
        <taxon>Marchantiaceae</taxon>
        <taxon>Marchantia</taxon>
    </lineage>
</organism>
<name>A0A176WK10_MARPO</name>
<proteinExistence type="predicted"/>
<protein>
    <submittedName>
        <fullName evidence="1">Uncharacterized protein</fullName>
    </submittedName>
</protein>
<dbReference type="AlphaFoldDB" id="A0A176WK10"/>
<gene>
    <name evidence="1" type="ORF">AXG93_673s1610</name>
</gene>
<comment type="caution">
    <text evidence="1">The sequence shown here is derived from an EMBL/GenBank/DDBJ whole genome shotgun (WGS) entry which is preliminary data.</text>
</comment>
<keyword evidence="2" id="KW-1185">Reference proteome</keyword>
<accession>A0A176WK10</accession>
<reference evidence="1" key="1">
    <citation type="submission" date="2016-03" db="EMBL/GenBank/DDBJ databases">
        <title>Mechanisms controlling the formation of the plant cell surface in tip-growing cells are functionally conserved among land plants.</title>
        <authorList>
            <person name="Honkanen S."/>
            <person name="Jones V.A."/>
            <person name="Morieri G."/>
            <person name="Champion C."/>
            <person name="Hetherington A.J."/>
            <person name="Kelly S."/>
            <person name="Saint-Marcoux D."/>
            <person name="Proust H."/>
            <person name="Prescott H."/>
            <person name="Dolan L."/>
        </authorList>
    </citation>
    <scope>NUCLEOTIDE SEQUENCE [LARGE SCALE GENOMIC DNA]</scope>
    <source>
        <tissue evidence="1">Whole gametophyte</tissue>
    </source>
</reference>